<evidence type="ECO:0000313" key="3">
    <source>
        <dbReference type="EMBL" id="ADL02826.1"/>
    </source>
</evidence>
<keyword evidence="4" id="KW-1185">Reference proteome</keyword>
<keyword evidence="2" id="KW-1133">Transmembrane helix</keyword>
<dbReference type="OrthoDB" id="9958463at2"/>
<sequence length="256" mass="29629">MKNWFSNFDQFSENLLEGLKNAPLKVKENKRLIFKFSIFIIGLLFCLYLLILLFITLIANAVYFVLKNKEVIIISFIVICMIFSSISSKRDKAKQEQLRNNLEEQNRQEKQAMARYTYLRMFLFKILDDRLCNLTEIVKPVTPNLLNALTPITVDDSRSIIYYNFQVHKIKTLPFSQGADYVQNLLSSHVMAKMQIEGIEGITAPINDNLLYPLYVDEIKDLGSMAIIVLVMDCEAYRALKESQGALQSRKLIEHI</sequence>
<organism evidence="3 4">
    <name type="scientific">Lacrimispora saccharolytica (strain ATCC 35040 / DSM 2544 / NRCC 2533 / WM1)</name>
    <name type="common">Clostridium saccharolyticum</name>
    <dbReference type="NCBI Taxonomy" id="610130"/>
    <lineage>
        <taxon>Bacteria</taxon>
        <taxon>Bacillati</taxon>
        <taxon>Bacillota</taxon>
        <taxon>Clostridia</taxon>
        <taxon>Lachnospirales</taxon>
        <taxon>Lachnospiraceae</taxon>
        <taxon>Lacrimispora</taxon>
    </lineage>
</organism>
<keyword evidence="2" id="KW-0812">Transmembrane</keyword>
<feature type="transmembrane region" description="Helical" evidence="2">
    <location>
        <begin position="71"/>
        <end position="88"/>
    </location>
</feature>
<proteinExistence type="predicted"/>
<dbReference type="KEGG" id="csh:Closa_0183"/>
<accession>D9R1T5</accession>
<protein>
    <submittedName>
        <fullName evidence="3">Uncharacterized protein</fullName>
    </submittedName>
</protein>
<evidence type="ECO:0000256" key="1">
    <source>
        <dbReference type="SAM" id="Coils"/>
    </source>
</evidence>
<dbReference type="RefSeq" id="WP_013270926.1">
    <property type="nucleotide sequence ID" value="NC_014376.1"/>
</dbReference>
<gene>
    <name evidence="3" type="ordered locus">Closa_0183</name>
</gene>
<dbReference type="EMBL" id="CP002109">
    <property type="protein sequence ID" value="ADL02826.1"/>
    <property type="molecule type" value="Genomic_DNA"/>
</dbReference>
<dbReference type="PaxDb" id="610130-Closa_0183"/>
<keyword evidence="2" id="KW-0472">Membrane</keyword>
<feature type="transmembrane region" description="Helical" evidence="2">
    <location>
        <begin position="32"/>
        <end position="65"/>
    </location>
</feature>
<keyword evidence="1" id="KW-0175">Coiled coil</keyword>
<dbReference type="Proteomes" id="UP000001662">
    <property type="component" value="Chromosome"/>
</dbReference>
<dbReference type="STRING" id="610130.Closa_0183"/>
<evidence type="ECO:0000256" key="2">
    <source>
        <dbReference type="SAM" id="Phobius"/>
    </source>
</evidence>
<dbReference type="eggNOG" id="ENOG5030FQQ">
    <property type="taxonomic scope" value="Bacteria"/>
</dbReference>
<name>D9R1T5_LACSW</name>
<reference evidence="3" key="1">
    <citation type="submission" date="2010-07" db="EMBL/GenBank/DDBJ databases">
        <title>Complete sequence of Clostridium saccharolyticum WM1.</title>
        <authorList>
            <consortium name="US DOE Joint Genome Institute"/>
            <person name="Lucas S."/>
            <person name="Copeland A."/>
            <person name="Lapidus A."/>
            <person name="Cheng J.-F."/>
            <person name="Bruce D."/>
            <person name="Goodwin L."/>
            <person name="Pitluck S."/>
            <person name="Chertkov O."/>
            <person name="Detter J.C."/>
            <person name="Han C."/>
            <person name="Tapia R."/>
            <person name="Land M."/>
            <person name="Hauser L."/>
            <person name="Chang Y.-J."/>
            <person name="Jeffries C."/>
            <person name="Kyrpides N."/>
            <person name="Ivanova N."/>
            <person name="Mikhailova N."/>
            <person name="Mouttaki H."/>
            <person name="Lin L."/>
            <person name="Zhou J."/>
            <person name="Hemme C.L."/>
            <person name="Woyke T."/>
        </authorList>
    </citation>
    <scope>NUCLEOTIDE SEQUENCE [LARGE SCALE GENOMIC DNA]</scope>
    <source>
        <strain evidence="3">WM1</strain>
    </source>
</reference>
<evidence type="ECO:0000313" key="4">
    <source>
        <dbReference type="Proteomes" id="UP000001662"/>
    </source>
</evidence>
<dbReference type="HOGENOM" id="CLU_1068339_0_0_9"/>
<dbReference type="AlphaFoldDB" id="D9R1T5"/>
<feature type="coiled-coil region" evidence="1">
    <location>
        <begin position="88"/>
        <end position="119"/>
    </location>
</feature>